<keyword evidence="3" id="KW-1185">Reference proteome</keyword>
<dbReference type="RefSeq" id="XP_013330482.1">
    <property type="nucleotide sequence ID" value="XM_013475028.1"/>
</dbReference>
<dbReference type="Proteomes" id="UP000053958">
    <property type="component" value="Unassembled WGS sequence"/>
</dbReference>
<accession>A0A0F4Z0J3</accession>
<dbReference type="STRING" id="1408163.A0A0F4Z0J3"/>
<dbReference type="OrthoDB" id="3508621at2759"/>
<reference evidence="2 3" key="1">
    <citation type="submission" date="2015-04" db="EMBL/GenBank/DDBJ databases">
        <authorList>
            <person name="Heijne W.H."/>
            <person name="Fedorova N.D."/>
            <person name="Nierman W.C."/>
            <person name="Vollebregt A.W."/>
            <person name="Zhao Z."/>
            <person name="Wu L."/>
            <person name="Kumar M."/>
            <person name="Stam H."/>
            <person name="van den Berg M.A."/>
            <person name="Pel H.J."/>
        </authorList>
    </citation>
    <scope>NUCLEOTIDE SEQUENCE [LARGE SCALE GENOMIC DNA]</scope>
    <source>
        <strain evidence="2 3">CBS 393.64</strain>
    </source>
</reference>
<evidence type="ECO:0000256" key="1">
    <source>
        <dbReference type="SAM" id="MobiDB-lite"/>
    </source>
</evidence>
<dbReference type="AlphaFoldDB" id="A0A0F4Z0J3"/>
<feature type="compositionally biased region" description="Polar residues" evidence="1">
    <location>
        <begin position="20"/>
        <end position="30"/>
    </location>
</feature>
<organism evidence="2 3">
    <name type="scientific">Rasamsonia emersonii (strain ATCC 16479 / CBS 393.64 / IMI 116815)</name>
    <dbReference type="NCBI Taxonomy" id="1408163"/>
    <lineage>
        <taxon>Eukaryota</taxon>
        <taxon>Fungi</taxon>
        <taxon>Dikarya</taxon>
        <taxon>Ascomycota</taxon>
        <taxon>Pezizomycotina</taxon>
        <taxon>Eurotiomycetes</taxon>
        <taxon>Eurotiomycetidae</taxon>
        <taxon>Eurotiales</taxon>
        <taxon>Trichocomaceae</taxon>
        <taxon>Rasamsonia</taxon>
    </lineage>
</organism>
<evidence type="ECO:0000313" key="2">
    <source>
        <dbReference type="EMBL" id="KKA23870.1"/>
    </source>
</evidence>
<dbReference type="EMBL" id="LASV01000084">
    <property type="protein sequence ID" value="KKA23870.1"/>
    <property type="molecule type" value="Genomic_DNA"/>
</dbReference>
<comment type="caution">
    <text evidence="2">The sequence shown here is derived from an EMBL/GenBank/DDBJ whole genome shotgun (WGS) entry which is preliminary data.</text>
</comment>
<dbReference type="GeneID" id="25314452"/>
<evidence type="ECO:0000313" key="3">
    <source>
        <dbReference type="Proteomes" id="UP000053958"/>
    </source>
</evidence>
<name>A0A0F4Z0J3_RASE3</name>
<sequence>MVTLAKGAPEDHQLKPSRRVTFTATSGPRTRSQDVFPASQRGLNPEEETVNAATMSFLQALTLKTPGNDSRWLMRRLALKARFRSGSYEARTDGYLQSKRGNQKLQAIVEVKAKKRGKARYDTSRPDQDEIYLTFASYDQSVVLELSEDWGANSQLPQNGVIWPLEPILPGKELET</sequence>
<feature type="region of interest" description="Disordered" evidence="1">
    <location>
        <begin position="1"/>
        <end position="42"/>
    </location>
</feature>
<proteinExistence type="predicted"/>
<protein>
    <submittedName>
        <fullName evidence="2">Uncharacterized protein</fullName>
    </submittedName>
</protein>
<gene>
    <name evidence="2" type="ORF">T310_2101</name>
</gene>